<name>A0A2K1J824_PHYPA</name>
<organism evidence="1">
    <name type="scientific">Physcomitrium patens</name>
    <name type="common">Spreading-leaved earth moss</name>
    <name type="synonym">Physcomitrella patens</name>
    <dbReference type="NCBI Taxonomy" id="3218"/>
    <lineage>
        <taxon>Eukaryota</taxon>
        <taxon>Viridiplantae</taxon>
        <taxon>Streptophyta</taxon>
        <taxon>Embryophyta</taxon>
        <taxon>Bryophyta</taxon>
        <taxon>Bryophytina</taxon>
        <taxon>Bryopsida</taxon>
        <taxon>Funariidae</taxon>
        <taxon>Funariales</taxon>
        <taxon>Funariaceae</taxon>
        <taxon>Physcomitrium</taxon>
    </lineage>
</organism>
<evidence type="ECO:0000313" key="1">
    <source>
        <dbReference type="EMBL" id="PNR37674.1"/>
    </source>
</evidence>
<dbReference type="Proteomes" id="UP000006727">
    <property type="component" value="Chromosome 16"/>
</dbReference>
<sequence>MLVSLETSKESFTEETLKDPRLVPFDRCARKVVGKVTCVSASEHINTLLFRHDEMRDGVWYMTRLRVSLELI</sequence>
<dbReference type="InParanoid" id="A0A2K1J824"/>
<reference evidence="2" key="3">
    <citation type="submission" date="2020-12" db="UniProtKB">
        <authorList>
            <consortium name="EnsemblPlants"/>
        </authorList>
    </citation>
    <scope>IDENTIFICATION</scope>
</reference>
<dbReference type="PaxDb" id="3218-PP1S106_110V6.1"/>
<evidence type="ECO:0000313" key="2">
    <source>
        <dbReference type="EnsemblPlants" id="Pp3c16_10840V3.1"/>
    </source>
</evidence>
<dbReference type="EnsemblPlants" id="Pp3c16_10840V3.1">
    <property type="protein sequence ID" value="Pp3c16_10840V3.1"/>
    <property type="gene ID" value="Pp3c16_10840"/>
</dbReference>
<evidence type="ECO:0000313" key="3">
    <source>
        <dbReference type="Proteomes" id="UP000006727"/>
    </source>
</evidence>
<proteinExistence type="predicted"/>
<protein>
    <submittedName>
        <fullName evidence="1 2">Uncharacterized protein</fullName>
    </submittedName>
</protein>
<keyword evidence="3" id="KW-1185">Reference proteome</keyword>
<reference evidence="1 3" key="2">
    <citation type="journal article" date="2018" name="Plant J.">
        <title>The Physcomitrella patens chromosome-scale assembly reveals moss genome structure and evolution.</title>
        <authorList>
            <person name="Lang D."/>
            <person name="Ullrich K.K."/>
            <person name="Murat F."/>
            <person name="Fuchs J."/>
            <person name="Jenkins J."/>
            <person name="Haas F.B."/>
            <person name="Piednoel M."/>
            <person name="Gundlach H."/>
            <person name="Van Bel M."/>
            <person name="Meyberg R."/>
            <person name="Vives C."/>
            <person name="Morata J."/>
            <person name="Symeonidi A."/>
            <person name="Hiss M."/>
            <person name="Muchero W."/>
            <person name="Kamisugi Y."/>
            <person name="Saleh O."/>
            <person name="Blanc G."/>
            <person name="Decker E.L."/>
            <person name="van Gessel N."/>
            <person name="Grimwood J."/>
            <person name="Hayes R.D."/>
            <person name="Graham S.W."/>
            <person name="Gunter L.E."/>
            <person name="McDaniel S.F."/>
            <person name="Hoernstein S.N.W."/>
            <person name="Larsson A."/>
            <person name="Li F.W."/>
            <person name="Perroud P.F."/>
            <person name="Phillips J."/>
            <person name="Ranjan P."/>
            <person name="Rokshar D.S."/>
            <person name="Rothfels C.J."/>
            <person name="Schneider L."/>
            <person name="Shu S."/>
            <person name="Stevenson D.W."/>
            <person name="Thummler F."/>
            <person name="Tillich M."/>
            <person name="Villarreal Aguilar J.C."/>
            <person name="Widiez T."/>
            <person name="Wong G.K."/>
            <person name="Wymore A."/>
            <person name="Zhang Y."/>
            <person name="Zimmer A.D."/>
            <person name="Quatrano R.S."/>
            <person name="Mayer K.F.X."/>
            <person name="Goodstein D."/>
            <person name="Casacuberta J.M."/>
            <person name="Vandepoele K."/>
            <person name="Reski R."/>
            <person name="Cuming A.C."/>
            <person name="Tuskan G.A."/>
            <person name="Maumus F."/>
            <person name="Salse J."/>
            <person name="Schmutz J."/>
            <person name="Rensing S.A."/>
        </authorList>
    </citation>
    <scope>NUCLEOTIDE SEQUENCE [LARGE SCALE GENOMIC DNA]</scope>
    <source>
        <strain evidence="2 3">cv. Gransden 2004</strain>
    </source>
</reference>
<dbReference type="EnsemblPlants" id="Pp3c16_10840V3.2">
    <property type="protein sequence ID" value="Pp3c16_10840V3.2"/>
    <property type="gene ID" value="Pp3c16_10840"/>
</dbReference>
<dbReference type="AlphaFoldDB" id="A0A2K1J824"/>
<gene>
    <name evidence="1" type="ORF">PHYPA_020783</name>
</gene>
<dbReference type="EMBL" id="ABEU02000016">
    <property type="protein sequence ID" value="PNR37674.1"/>
    <property type="molecule type" value="Genomic_DNA"/>
</dbReference>
<accession>A0A2K1J824</accession>
<reference evidence="1 3" key="1">
    <citation type="journal article" date="2008" name="Science">
        <title>The Physcomitrella genome reveals evolutionary insights into the conquest of land by plants.</title>
        <authorList>
            <person name="Rensing S."/>
            <person name="Lang D."/>
            <person name="Zimmer A."/>
            <person name="Terry A."/>
            <person name="Salamov A."/>
            <person name="Shapiro H."/>
            <person name="Nishiyama T."/>
            <person name="Perroud P.-F."/>
            <person name="Lindquist E."/>
            <person name="Kamisugi Y."/>
            <person name="Tanahashi T."/>
            <person name="Sakakibara K."/>
            <person name="Fujita T."/>
            <person name="Oishi K."/>
            <person name="Shin-I T."/>
            <person name="Kuroki Y."/>
            <person name="Toyoda A."/>
            <person name="Suzuki Y."/>
            <person name="Hashimoto A."/>
            <person name="Yamaguchi K."/>
            <person name="Sugano A."/>
            <person name="Kohara Y."/>
            <person name="Fujiyama A."/>
            <person name="Anterola A."/>
            <person name="Aoki S."/>
            <person name="Ashton N."/>
            <person name="Barbazuk W.B."/>
            <person name="Barker E."/>
            <person name="Bennetzen J."/>
            <person name="Bezanilla M."/>
            <person name="Blankenship R."/>
            <person name="Cho S.H."/>
            <person name="Dutcher S."/>
            <person name="Estelle M."/>
            <person name="Fawcett J.A."/>
            <person name="Gundlach H."/>
            <person name="Hanada K."/>
            <person name="Heyl A."/>
            <person name="Hicks K.A."/>
            <person name="Hugh J."/>
            <person name="Lohr M."/>
            <person name="Mayer K."/>
            <person name="Melkozernov A."/>
            <person name="Murata T."/>
            <person name="Nelson D."/>
            <person name="Pils B."/>
            <person name="Prigge M."/>
            <person name="Reiss B."/>
            <person name="Renner T."/>
            <person name="Rombauts S."/>
            <person name="Rushton P."/>
            <person name="Sanderfoot A."/>
            <person name="Schween G."/>
            <person name="Shiu S.-H."/>
            <person name="Stueber K."/>
            <person name="Theodoulou F.L."/>
            <person name="Tu H."/>
            <person name="Van de Peer Y."/>
            <person name="Verrier P.J."/>
            <person name="Waters E."/>
            <person name="Wood A."/>
            <person name="Yang L."/>
            <person name="Cove D."/>
            <person name="Cuming A."/>
            <person name="Hasebe M."/>
            <person name="Lucas S."/>
            <person name="Mishler D.B."/>
            <person name="Reski R."/>
            <person name="Grigoriev I."/>
            <person name="Quatrano R.S."/>
            <person name="Boore J.L."/>
        </authorList>
    </citation>
    <scope>NUCLEOTIDE SEQUENCE [LARGE SCALE GENOMIC DNA]</scope>
    <source>
        <strain evidence="2 3">cv. Gransden 2004</strain>
    </source>
</reference>
<dbReference type="Gramene" id="Pp3c16_10840V3.2">
    <property type="protein sequence ID" value="Pp3c16_10840V3.2"/>
    <property type="gene ID" value="Pp3c16_10840"/>
</dbReference>
<dbReference type="Gramene" id="Pp3c16_10840V3.1">
    <property type="protein sequence ID" value="Pp3c16_10840V3.1"/>
    <property type="gene ID" value="Pp3c16_10840"/>
</dbReference>